<keyword evidence="1" id="KW-0812">Transmembrane</keyword>
<sequence length="174" mass="19212">MFESIGQKLFKPITETADDLGGRLEVEVKKLVEVVSTESETLVTEMVSLSVLLKLVLLILAVLLVFHIVRLTFVGLRYVFTLAYRRYRRGKGLPDGDVEAELPNFVLTVPVLIASTGPSPLVELAANHRWNVFYDKKAHDFVCSLLPEEPAESVTSICESIQHSVGGKSKSSVV</sequence>
<proteinExistence type="predicted"/>
<evidence type="ECO:0000313" key="3">
    <source>
        <dbReference type="WBParaSite" id="L893_g6154.t1"/>
    </source>
</evidence>
<accession>A0A1I8AJ78</accession>
<keyword evidence="2" id="KW-1185">Reference proteome</keyword>
<dbReference type="AlphaFoldDB" id="A0A1I8AJ78"/>
<feature type="transmembrane region" description="Helical" evidence="1">
    <location>
        <begin position="55"/>
        <end position="80"/>
    </location>
</feature>
<protein>
    <submittedName>
        <fullName evidence="3">Uncharacterized protein</fullName>
    </submittedName>
</protein>
<organism evidence="2 3">
    <name type="scientific">Steinernema glaseri</name>
    <dbReference type="NCBI Taxonomy" id="37863"/>
    <lineage>
        <taxon>Eukaryota</taxon>
        <taxon>Metazoa</taxon>
        <taxon>Ecdysozoa</taxon>
        <taxon>Nematoda</taxon>
        <taxon>Chromadorea</taxon>
        <taxon>Rhabditida</taxon>
        <taxon>Tylenchina</taxon>
        <taxon>Panagrolaimomorpha</taxon>
        <taxon>Strongyloidoidea</taxon>
        <taxon>Steinernematidae</taxon>
        <taxon>Steinernema</taxon>
    </lineage>
</organism>
<keyword evidence="1" id="KW-0472">Membrane</keyword>
<evidence type="ECO:0000256" key="1">
    <source>
        <dbReference type="SAM" id="Phobius"/>
    </source>
</evidence>
<dbReference type="WBParaSite" id="L893_g6154.t1">
    <property type="protein sequence ID" value="L893_g6154.t1"/>
    <property type="gene ID" value="L893_g6154"/>
</dbReference>
<dbReference type="Proteomes" id="UP000095287">
    <property type="component" value="Unplaced"/>
</dbReference>
<name>A0A1I8AJ78_9BILA</name>
<evidence type="ECO:0000313" key="2">
    <source>
        <dbReference type="Proteomes" id="UP000095287"/>
    </source>
</evidence>
<keyword evidence="1" id="KW-1133">Transmembrane helix</keyword>
<reference evidence="3" key="1">
    <citation type="submission" date="2016-11" db="UniProtKB">
        <authorList>
            <consortium name="WormBaseParasite"/>
        </authorList>
    </citation>
    <scope>IDENTIFICATION</scope>
</reference>